<gene>
    <name evidence="7" type="ORF">METZ01_LOCUS156554</name>
</gene>
<keyword evidence="3 5" id="KW-1133">Transmembrane helix</keyword>
<evidence type="ECO:0000256" key="2">
    <source>
        <dbReference type="ARBA" id="ARBA00022692"/>
    </source>
</evidence>
<dbReference type="GO" id="GO:0140359">
    <property type="term" value="F:ABC-type transporter activity"/>
    <property type="evidence" value="ECO:0007669"/>
    <property type="project" value="InterPro"/>
</dbReference>
<evidence type="ECO:0000259" key="6">
    <source>
        <dbReference type="Pfam" id="PF12698"/>
    </source>
</evidence>
<reference evidence="7" key="1">
    <citation type="submission" date="2018-05" db="EMBL/GenBank/DDBJ databases">
        <authorList>
            <person name="Lanie J.A."/>
            <person name="Ng W.-L."/>
            <person name="Kazmierczak K.M."/>
            <person name="Andrzejewski T.M."/>
            <person name="Davidsen T.M."/>
            <person name="Wayne K.J."/>
            <person name="Tettelin H."/>
            <person name="Glass J.I."/>
            <person name="Rusch D."/>
            <person name="Podicherti R."/>
            <person name="Tsui H.-C.T."/>
            <person name="Winkler M.E."/>
        </authorList>
    </citation>
    <scope>NUCLEOTIDE SEQUENCE</scope>
</reference>
<feature type="transmembrane region" description="Helical" evidence="5">
    <location>
        <begin position="214"/>
        <end position="243"/>
    </location>
</feature>
<dbReference type="Gene3D" id="3.40.1710.10">
    <property type="entry name" value="abc type-2 transporter like domain"/>
    <property type="match status" value="1"/>
</dbReference>
<dbReference type="AlphaFoldDB" id="A0A382AQ49"/>
<dbReference type="Pfam" id="PF12698">
    <property type="entry name" value="ABC2_membrane_3"/>
    <property type="match status" value="1"/>
</dbReference>
<keyword evidence="2 5" id="KW-0812">Transmembrane</keyword>
<proteinExistence type="predicted"/>
<evidence type="ECO:0000256" key="3">
    <source>
        <dbReference type="ARBA" id="ARBA00022989"/>
    </source>
</evidence>
<feature type="transmembrane region" description="Helical" evidence="5">
    <location>
        <begin position="171"/>
        <end position="193"/>
    </location>
</feature>
<organism evidence="7">
    <name type="scientific">marine metagenome</name>
    <dbReference type="NCBI Taxonomy" id="408172"/>
    <lineage>
        <taxon>unclassified sequences</taxon>
        <taxon>metagenomes</taxon>
        <taxon>ecological metagenomes</taxon>
    </lineage>
</organism>
<dbReference type="EMBL" id="UINC01026371">
    <property type="protein sequence ID" value="SVB03700.1"/>
    <property type="molecule type" value="Genomic_DNA"/>
</dbReference>
<keyword evidence="4 5" id="KW-0472">Membrane</keyword>
<dbReference type="GO" id="GO:0016020">
    <property type="term" value="C:membrane"/>
    <property type="evidence" value="ECO:0007669"/>
    <property type="project" value="UniProtKB-SubCell"/>
</dbReference>
<feature type="domain" description="ABC-2 type transporter transmembrane" evidence="6">
    <location>
        <begin position="19"/>
        <end position="306"/>
    </location>
</feature>
<evidence type="ECO:0000256" key="5">
    <source>
        <dbReference type="SAM" id="Phobius"/>
    </source>
</evidence>
<protein>
    <recommendedName>
        <fullName evidence="6">ABC-2 type transporter transmembrane domain-containing protein</fullName>
    </recommendedName>
</protein>
<evidence type="ECO:0000256" key="1">
    <source>
        <dbReference type="ARBA" id="ARBA00004141"/>
    </source>
</evidence>
<dbReference type="PANTHER" id="PTHR43027">
    <property type="entry name" value="DOXORUBICIN RESISTANCE ABC TRANSPORTER PERMEASE PROTEIN DRRC-RELATED"/>
    <property type="match status" value="1"/>
</dbReference>
<dbReference type="InterPro" id="IPR013525">
    <property type="entry name" value="ABC2_TM"/>
</dbReference>
<feature type="transmembrane region" description="Helical" evidence="5">
    <location>
        <begin position="18"/>
        <end position="36"/>
    </location>
</feature>
<sequence>MVALILANLKMMARNRQAIFWALFFPLMLVVVFGLFDFNGVGVADVAVVDQSGGPRAELFRERLEEIGFLDLEFGEFNPDEARRRVEDGNLGYLIVIPELFDDPAGQVQVEGPAPVTLLYSTRNPDRNQLVEGAVRNLVSDISSDGAPVIPSQLLIADVIQVPEVDYFDNVLLGLLGLGVMTNSIISIAVRISTFRNQSILKRLLVTPLSIWKFFAAEITAHVLLALVQAGIILALGVFVFGGHIHGNIIWVLAVTSLGSIVFLNIGFVLSAWAKSPAAASGMGNAVALPMMFLAGTFFSTAALPWVLP</sequence>
<accession>A0A382AQ49</accession>
<feature type="non-terminal residue" evidence="7">
    <location>
        <position position="309"/>
    </location>
</feature>
<comment type="subcellular location">
    <subcellularLocation>
        <location evidence="1">Membrane</location>
        <topology evidence="1">Multi-pass membrane protein</topology>
    </subcellularLocation>
</comment>
<evidence type="ECO:0000313" key="7">
    <source>
        <dbReference type="EMBL" id="SVB03700.1"/>
    </source>
</evidence>
<feature type="transmembrane region" description="Helical" evidence="5">
    <location>
        <begin position="249"/>
        <end position="274"/>
    </location>
</feature>
<feature type="transmembrane region" description="Helical" evidence="5">
    <location>
        <begin position="286"/>
        <end position="308"/>
    </location>
</feature>
<dbReference type="InterPro" id="IPR052902">
    <property type="entry name" value="ABC-2_transporter"/>
</dbReference>
<name>A0A382AQ49_9ZZZZ</name>
<evidence type="ECO:0000256" key="4">
    <source>
        <dbReference type="ARBA" id="ARBA00023136"/>
    </source>
</evidence>
<dbReference type="PANTHER" id="PTHR43027:SF2">
    <property type="entry name" value="TRANSPORT PERMEASE PROTEIN"/>
    <property type="match status" value="1"/>
</dbReference>